<feature type="compositionally biased region" description="Low complexity" evidence="2">
    <location>
        <begin position="139"/>
        <end position="149"/>
    </location>
</feature>
<keyword evidence="3" id="KW-0812">Transmembrane</keyword>
<sequence>MKNHRISAGESSTLYVDEREVSEAAHSGFLLVFGVLVFVLLRHKMGKYNHQVIVSGLPFGSAFTLTVPGVGSGGKRGGRGGEKRGGRGGRVDGNEKKKKKQRCWRCKEKGHYGNECKYSEEEAAAKKADFSKKREEPAAKSAAFKPPFAGWNPGFIMPTPPTHVNNNVDMM</sequence>
<name>A0A226DAY6_FOLCA</name>
<dbReference type="GO" id="GO:0003676">
    <property type="term" value="F:nucleic acid binding"/>
    <property type="evidence" value="ECO:0007669"/>
    <property type="project" value="InterPro"/>
</dbReference>
<evidence type="ECO:0000313" key="6">
    <source>
        <dbReference type="Proteomes" id="UP000198287"/>
    </source>
</evidence>
<feature type="region of interest" description="Disordered" evidence="2">
    <location>
        <begin position="127"/>
        <end position="152"/>
    </location>
</feature>
<evidence type="ECO:0000256" key="2">
    <source>
        <dbReference type="SAM" id="MobiDB-lite"/>
    </source>
</evidence>
<organism evidence="5 6">
    <name type="scientific">Folsomia candida</name>
    <name type="common">Springtail</name>
    <dbReference type="NCBI Taxonomy" id="158441"/>
    <lineage>
        <taxon>Eukaryota</taxon>
        <taxon>Metazoa</taxon>
        <taxon>Ecdysozoa</taxon>
        <taxon>Arthropoda</taxon>
        <taxon>Hexapoda</taxon>
        <taxon>Collembola</taxon>
        <taxon>Entomobryomorpha</taxon>
        <taxon>Isotomoidea</taxon>
        <taxon>Isotomidae</taxon>
        <taxon>Proisotominae</taxon>
        <taxon>Folsomia</taxon>
    </lineage>
</organism>
<keyword evidence="6" id="KW-1185">Reference proteome</keyword>
<gene>
    <name evidence="5" type="ORF">Fcan01_23433</name>
</gene>
<protein>
    <submittedName>
        <fullName evidence="5">Gag-Pol polyprotein</fullName>
    </submittedName>
</protein>
<accession>A0A226DAY6</accession>
<keyword evidence="1" id="KW-0862">Zinc</keyword>
<dbReference type="EMBL" id="LNIX01000028">
    <property type="protein sequence ID" value="OXA41781.1"/>
    <property type="molecule type" value="Genomic_DNA"/>
</dbReference>
<feature type="transmembrane region" description="Helical" evidence="3">
    <location>
        <begin position="24"/>
        <end position="41"/>
    </location>
</feature>
<keyword evidence="3" id="KW-1133">Transmembrane helix</keyword>
<evidence type="ECO:0000256" key="1">
    <source>
        <dbReference type="PROSITE-ProRule" id="PRU00047"/>
    </source>
</evidence>
<keyword evidence="1" id="KW-0863">Zinc-finger</keyword>
<dbReference type="SUPFAM" id="SSF57756">
    <property type="entry name" value="Retrovirus zinc finger-like domains"/>
    <property type="match status" value="1"/>
</dbReference>
<dbReference type="AlphaFoldDB" id="A0A226DAY6"/>
<dbReference type="GO" id="GO:0008270">
    <property type="term" value="F:zinc ion binding"/>
    <property type="evidence" value="ECO:0007669"/>
    <property type="project" value="UniProtKB-KW"/>
</dbReference>
<dbReference type="Proteomes" id="UP000198287">
    <property type="component" value="Unassembled WGS sequence"/>
</dbReference>
<feature type="region of interest" description="Disordered" evidence="2">
    <location>
        <begin position="70"/>
        <end position="102"/>
    </location>
</feature>
<feature type="compositionally biased region" description="Basic and acidic residues" evidence="2">
    <location>
        <begin position="79"/>
        <end position="95"/>
    </location>
</feature>
<comment type="caution">
    <text evidence="5">The sequence shown here is derived from an EMBL/GenBank/DDBJ whole genome shotgun (WGS) entry which is preliminary data.</text>
</comment>
<evidence type="ECO:0000256" key="3">
    <source>
        <dbReference type="SAM" id="Phobius"/>
    </source>
</evidence>
<reference evidence="5 6" key="1">
    <citation type="submission" date="2015-12" db="EMBL/GenBank/DDBJ databases">
        <title>The genome of Folsomia candida.</title>
        <authorList>
            <person name="Faddeeva A."/>
            <person name="Derks M.F."/>
            <person name="Anvar Y."/>
            <person name="Smit S."/>
            <person name="Van Straalen N."/>
            <person name="Roelofs D."/>
        </authorList>
    </citation>
    <scope>NUCLEOTIDE SEQUENCE [LARGE SCALE GENOMIC DNA]</scope>
    <source>
        <strain evidence="5 6">VU population</strain>
        <tissue evidence="5">Whole body</tissue>
    </source>
</reference>
<dbReference type="InterPro" id="IPR036875">
    <property type="entry name" value="Znf_CCHC_sf"/>
</dbReference>
<keyword evidence="1" id="KW-0479">Metal-binding</keyword>
<feature type="domain" description="CCHC-type" evidence="4">
    <location>
        <begin position="102"/>
        <end position="117"/>
    </location>
</feature>
<proteinExistence type="predicted"/>
<evidence type="ECO:0000259" key="4">
    <source>
        <dbReference type="PROSITE" id="PS50158"/>
    </source>
</evidence>
<dbReference type="PROSITE" id="PS50158">
    <property type="entry name" value="ZF_CCHC"/>
    <property type="match status" value="1"/>
</dbReference>
<dbReference type="Gene3D" id="4.10.60.10">
    <property type="entry name" value="Zinc finger, CCHC-type"/>
    <property type="match status" value="1"/>
</dbReference>
<keyword evidence="3" id="KW-0472">Membrane</keyword>
<dbReference type="InterPro" id="IPR001878">
    <property type="entry name" value="Znf_CCHC"/>
</dbReference>
<evidence type="ECO:0000313" key="5">
    <source>
        <dbReference type="EMBL" id="OXA41781.1"/>
    </source>
</evidence>
<feature type="compositionally biased region" description="Basic and acidic residues" evidence="2">
    <location>
        <begin position="127"/>
        <end position="138"/>
    </location>
</feature>